<feature type="transmembrane region" description="Helical" evidence="1">
    <location>
        <begin position="225"/>
        <end position="246"/>
    </location>
</feature>
<gene>
    <name evidence="2" type="ORF">A2827_00215</name>
</gene>
<proteinExistence type="predicted"/>
<keyword evidence="1" id="KW-1133">Transmembrane helix</keyword>
<evidence type="ECO:0008006" key="4">
    <source>
        <dbReference type="Google" id="ProtNLM"/>
    </source>
</evidence>
<sequence>MNRRKSTSNFFDIKRKKNGGSSPFVLDLRNGKGRMSIGESRVDLGAILSSGEAVSSLHGIGKHKNEIASLIKEGSKIFSENSARKQDLLDELKKFEGYEAKLASITEERRARNTVSNREGHITKPFKLKLIPNIKSSSRYGYEKPNVDYASGLEELYGSEINIAEDAVSGENYYAGRELYPDYQDISEDKSSKVSEFFAGPSPHKSVLPERDAGKDSFVSVLKKVGNFTVVSVIVAGVTFGGFFIYKGINAKGESVASGVEAYQNFKLAKESLKNLDFQKAAENFSNAYASIVKAEESLSGVGAVAISVAENLPFDSHADSAISLLNGAKHIALAGETLSSAFSVMPLDKMLSVESLIGLFDEENKQYPGYAPEVFELFADMLDKAEFEVAAAESEIKKVNPLDFPLEFQASIADLKEEVPGLLNLISLARDYSAISSELLGKDSSKRYLIVFQNSSEIRPTGGFIGSYAIVEFSQGKLKNMFIDGIYSADGQLTVNIVPPKPFQHIANAWSTHDANWFFDFPFSAEKISWFYEKTGGGNIDGVISVNIEVVERLLKFTGPIRIDEYDLNLDSKNFRDEIQYEVEVAYDKKLNRPKKILADFAPVFIQKLSETVKSSSKELLASVMEDLDAKNIMFYFKNSDVQGFFDNQGWTGRIDGGSGVAENKNNSMDYLAVVYSNIGGYKTSKFADDKVSYGVEVQKDGSILGNLRIDQIHNGGDSEYWWYNRNRIDYVKIYVPEGVELISYSGGERRDDAESPDYKELGFEEDPDVVHIESFLTKFGTVDIFKESGKTVFGTWLVTRPQKSTSFELRYKLPFKIVFENGVGKYDLKIQKQAGKEVDVNLDINTPDNWQIVWNNAGGANGEVSFSLDRDKTLGYILQN</sequence>
<reference evidence="2 3" key="1">
    <citation type="journal article" date="2016" name="Nat. Commun.">
        <title>Thousands of microbial genomes shed light on interconnected biogeochemical processes in an aquifer system.</title>
        <authorList>
            <person name="Anantharaman K."/>
            <person name="Brown C.T."/>
            <person name="Hug L.A."/>
            <person name="Sharon I."/>
            <person name="Castelle C.J."/>
            <person name="Probst A.J."/>
            <person name="Thomas B.C."/>
            <person name="Singh A."/>
            <person name="Wilkins M.J."/>
            <person name="Karaoz U."/>
            <person name="Brodie E.L."/>
            <person name="Williams K.H."/>
            <person name="Hubbard S.S."/>
            <person name="Banfield J.F."/>
        </authorList>
    </citation>
    <scope>NUCLEOTIDE SEQUENCE [LARGE SCALE GENOMIC DNA]</scope>
</reference>
<keyword evidence="1" id="KW-0812">Transmembrane</keyword>
<dbReference type="InterPro" id="IPR025101">
    <property type="entry name" value="DUF4012"/>
</dbReference>
<name>A0A1G2H5E4_9BACT</name>
<protein>
    <recommendedName>
        <fullName evidence="4">DUF4012 domain-containing protein</fullName>
    </recommendedName>
</protein>
<comment type="caution">
    <text evidence="2">The sequence shown here is derived from an EMBL/GenBank/DDBJ whole genome shotgun (WGS) entry which is preliminary data.</text>
</comment>
<dbReference type="EMBL" id="MHOD01000024">
    <property type="protein sequence ID" value="OGZ57704.1"/>
    <property type="molecule type" value="Genomic_DNA"/>
</dbReference>
<dbReference type="Pfam" id="PF13196">
    <property type="entry name" value="DUF4012"/>
    <property type="match status" value="1"/>
</dbReference>
<organism evidence="2 3">
    <name type="scientific">Candidatus Spechtbacteria bacterium RIFCSPHIGHO2_01_FULL_43_30</name>
    <dbReference type="NCBI Taxonomy" id="1802158"/>
    <lineage>
        <taxon>Bacteria</taxon>
        <taxon>Candidatus Spechtiibacteriota</taxon>
    </lineage>
</organism>
<dbReference type="STRING" id="1802158.A2827_00215"/>
<keyword evidence="1" id="KW-0472">Membrane</keyword>
<dbReference type="AlphaFoldDB" id="A0A1G2H5E4"/>
<evidence type="ECO:0000256" key="1">
    <source>
        <dbReference type="SAM" id="Phobius"/>
    </source>
</evidence>
<dbReference type="Proteomes" id="UP000177932">
    <property type="component" value="Unassembled WGS sequence"/>
</dbReference>
<accession>A0A1G2H5E4</accession>
<evidence type="ECO:0000313" key="2">
    <source>
        <dbReference type="EMBL" id="OGZ57704.1"/>
    </source>
</evidence>
<evidence type="ECO:0000313" key="3">
    <source>
        <dbReference type="Proteomes" id="UP000177932"/>
    </source>
</evidence>